<keyword evidence="10" id="KW-1185">Reference proteome</keyword>
<dbReference type="InterPro" id="IPR011047">
    <property type="entry name" value="Quinoprotein_ADH-like_sf"/>
</dbReference>
<evidence type="ECO:0000313" key="9">
    <source>
        <dbReference type="EMBL" id="SHG60361.1"/>
    </source>
</evidence>
<dbReference type="GO" id="GO:0009289">
    <property type="term" value="C:pilus"/>
    <property type="evidence" value="ECO:0007669"/>
    <property type="project" value="UniProtKB-SubCell"/>
</dbReference>
<dbReference type="InterPro" id="IPR036465">
    <property type="entry name" value="vWFA_dom_sf"/>
</dbReference>
<comment type="subcellular location">
    <subcellularLocation>
        <location evidence="1">Fimbrium</location>
    </subcellularLocation>
</comment>
<keyword evidence="3" id="KW-1029">Fimbrium biogenesis</keyword>
<dbReference type="RefSeq" id="WP_073322993.1">
    <property type="nucleotide sequence ID" value="NZ_FQWD01000004.1"/>
</dbReference>
<feature type="chain" id="PRO_5012928845" evidence="7">
    <location>
        <begin position="24"/>
        <end position="1356"/>
    </location>
</feature>
<evidence type="ECO:0000313" key="10">
    <source>
        <dbReference type="Proteomes" id="UP000184520"/>
    </source>
</evidence>
<evidence type="ECO:0000259" key="8">
    <source>
        <dbReference type="Pfam" id="PF05567"/>
    </source>
</evidence>
<accession>A0A1M5L5U1</accession>
<dbReference type="Gene3D" id="3.40.50.410">
    <property type="entry name" value="von Willebrand factor, type A domain"/>
    <property type="match status" value="2"/>
</dbReference>
<keyword evidence="6" id="KW-0281">Fimbrium</keyword>
<dbReference type="GO" id="GO:0046872">
    <property type="term" value="F:metal ion binding"/>
    <property type="evidence" value="ECO:0007669"/>
    <property type="project" value="UniProtKB-KW"/>
</dbReference>
<sequence length="1356" mass="145989">MKFRNISWLCSFSLITFLNVAVADDLDIFIGTSNSAQTYNPNVLFIMDTSGSMGSMDGGSESRMLRVQNALKTALGQATNINAGLMRFSDYGGPILYPVTNINQTIDVQMSTSTAGSQNDGYEMSSSVNTTSDDIVISYSTTPVTSAFRFESLNIPQGAVITSAYLKFTSAQYNIADTTITIAGESTGNSAALTTGSGSITSKTQTTATVDWSTGNDFPASGEEVSTPDITPVIQEIIDLSTWCGGNALTLLVNAQGNTTASSRKVIGYDDGTGNAPQLIIEYDQTTATGCIAEDAQYQISDQYNNVEENTRGRESTGRELTFRSSSNNYIGLRFESVNIPQGATVSSAYIEFTAYDSDYGSGASMLIQGIDADDISNFRNHGRYDLQNVAKTAGVNWSMPSFRKNRSYQTVDVSSIINSIVGRGGWQAGNALGFVLSNFSNVRGAYSYTGKPSAAPRLYVQFSGNAQAGSSLTVRDLLISKVDDLAASGYTPIVDTLYEASLYYGGLNVDYGLSRGQSSTSTTVRRNTRVSHRDSYTGADAVRPYGCGEENLSDSDCVGEYIPSPATYISPVQDLQCQTNNHIVLLSDGEANSNHSASKIQNLLSTSCQSASSGELCGLDLVSNISKSASSAINAKVTTHTIGFAANNTANNFLYRLALNSGGGFYTASNSADLLTAFQTILRSVKDVNATFVSPGVAVNQLNRLTHQDELYYALFKPAEGTLWPGNLKKYRISGDQVFDQNGLVAIDENTGFFADSSHSYWSPTLDGADVREGGAASLLYGSRNIYFFDGPGSIIQSSNQVHENNSNISTADMDTDAESDPSGLRTQLLQWSRGIDLRDFDGDGDLTEARLQMGDPIHSQPVIVNYGTNDSVIYIATNHGYLHAFDADTGYEYFAVAPKEMLANAKDFYQDASSYQHIYGLDGHMVLREFNNKKYLYVGMRRGGRNYYVFDITSKTSPSLVFTIDGGSAGLEKLGQTWSRPIITKMNMGGTVYNVMIVGGGYDEGQDTHPTRTPDAVGNAVMIFNADTGALLWQASNASADLNLSEMTYSIPGHVAAIDRDNDGLADHLYATDMGGQIFRFDIYNGKSGSDFIKGQRIADLAASSNGDNRHFYYGVDVSEVTLGSQNFYAVVVGSGWRANPLDQVVNDRFYMIKDTGVFTPDTSGEFTFPSTITESDLFDATSHALTASDDATRNVAISDYASKQGWYLQLQTAGEKVLSSPVIVNYKVFFTTYVPAASSTSACAPPAGNSRAYLVNLLDGNAAGDLNADGDLTNDDRFATLTQTGIAPDTKILIEDASNPTICLGTECVSAVVPIDDQGNEEACTSAFECLSQNIFGRYQRVMRGSWSTEVEQ</sequence>
<dbReference type="OrthoDB" id="7156875at2"/>
<evidence type="ECO:0000256" key="1">
    <source>
        <dbReference type="ARBA" id="ARBA00004561"/>
    </source>
</evidence>
<evidence type="ECO:0000256" key="4">
    <source>
        <dbReference type="ARBA" id="ARBA00022723"/>
    </source>
</evidence>
<dbReference type="Pfam" id="PF05567">
    <property type="entry name" value="T4P_PilY1"/>
    <property type="match status" value="1"/>
</dbReference>
<evidence type="ECO:0000256" key="3">
    <source>
        <dbReference type="ARBA" id="ARBA00022558"/>
    </source>
</evidence>
<evidence type="ECO:0000256" key="6">
    <source>
        <dbReference type="ARBA" id="ARBA00023263"/>
    </source>
</evidence>
<dbReference type="SUPFAM" id="SSF53300">
    <property type="entry name" value="vWA-like"/>
    <property type="match status" value="2"/>
</dbReference>
<dbReference type="STRING" id="634436.SAMN05216361_2536"/>
<dbReference type="EMBL" id="FQWD01000004">
    <property type="protein sequence ID" value="SHG60361.1"/>
    <property type="molecule type" value="Genomic_DNA"/>
</dbReference>
<keyword evidence="4" id="KW-0479">Metal-binding</keyword>
<feature type="signal peptide" evidence="7">
    <location>
        <begin position="1"/>
        <end position="23"/>
    </location>
</feature>
<organism evidence="9 10">
    <name type="scientific">Marisediminitalea aggregata</name>
    <dbReference type="NCBI Taxonomy" id="634436"/>
    <lineage>
        <taxon>Bacteria</taxon>
        <taxon>Pseudomonadati</taxon>
        <taxon>Pseudomonadota</taxon>
        <taxon>Gammaproteobacteria</taxon>
        <taxon>Alteromonadales</taxon>
        <taxon>Alteromonadaceae</taxon>
        <taxon>Marisediminitalea</taxon>
    </lineage>
</organism>
<feature type="domain" description="PilY1 beta-propeller" evidence="8">
    <location>
        <begin position="871"/>
        <end position="1093"/>
    </location>
</feature>
<name>A0A1M5L5U1_9ALTE</name>
<protein>
    <submittedName>
        <fullName evidence="9">Type IV pilus assembly protein PilY1</fullName>
    </submittedName>
</protein>
<dbReference type="InterPro" id="IPR008707">
    <property type="entry name" value="B-propeller_PilY1"/>
</dbReference>
<dbReference type="SUPFAM" id="SSF50998">
    <property type="entry name" value="Quinoprotein alcohol dehydrogenase-like"/>
    <property type="match status" value="1"/>
</dbReference>
<keyword evidence="7" id="KW-0732">Signal</keyword>
<reference evidence="10" key="1">
    <citation type="submission" date="2016-11" db="EMBL/GenBank/DDBJ databases">
        <authorList>
            <person name="Varghese N."/>
            <person name="Submissions S."/>
        </authorList>
    </citation>
    <scope>NUCLEOTIDE SEQUENCE [LARGE SCALE GENOMIC DNA]</scope>
    <source>
        <strain evidence="10">CGMCC 1.8995</strain>
    </source>
</reference>
<gene>
    <name evidence="9" type="ORF">SAMN05216361_2536</name>
</gene>
<proteinExistence type="inferred from homology"/>
<comment type="similarity">
    <text evidence="2">Belongs to the PilY1 family.</text>
</comment>
<evidence type="ECO:0000256" key="5">
    <source>
        <dbReference type="ARBA" id="ARBA00022837"/>
    </source>
</evidence>
<dbReference type="Proteomes" id="UP000184520">
    <property type="component" value="Unassembled WGS sequence"/>
</dbReference>
<evidence type="ECO:0000256" key="7">
    <source>
        <dbReference type="SAM" id="SignalP"/>
    </source>
</evidence>
<evidence type="ECO:0000256" key="2">
    <source>
        <dbReference type="ARBA" id="ARBA00008387"/>
    </source>
</evidence>
<keyword evidence="5" id="KW-0106">Calcium</keyword>